<dbReference type="RefSeq" id="WP_125017661.1">
    <property type="nucleotide sequence ID" value="NZ_QWEZ01000002.1"/>
</dbReference>
<dbReference type="FunFam" id="3.30.70.2740:FF:000006">
    <property type="entry name" value="NAD-independent D-lactate dehydrogenase"/>
    <property type="match status" value="1"/>
</dbReference>
<dbReference type="InterPro" id="IPR036318">
    <property type="entry name" value="FAD-bd_PCMH-like_sf"/>
</dbReference>
<dbReference type="SUPFAM" id="SSF56176">
    <property type="entry name" value="FAD-binding/transporter-associated domain-like"/>
    <property type="match status" value="1"/>
</dbReference>
<evidence type="ECO:0000256" key="4">
    <source>
        <dbReference type="ARBA" id="ARBA00022723"/>
    </source>
</evidence>
<dbReference type="GO" id="GO:0004458">
    <property type="term" value="F:D-lactate dehydrogenase (cytochrome) activity"/>
    <property type="evidence" value="ECO:0007669"/>
    <property type="project" value="UniProtKB-EC"/>
</dbReference>
<dbReference type="AlphaFoldDB" id="A0A3P3VKE3"/>
<evidence type="ECO:0000256" key="1">
    <source>
        <dbReference type="ARBA" id="ARBA00001974"/>
    </source>
</evidence>
<reference evidence="13 14" key="2">
    <citation type="submission" date="2018-12" db="EMBL/GenBank/DDBJ databases">
        <title>Simiduia agarivorans gen. nov., sp. nov., a marine, agarolytic bacterium isolated from shallow coastal water from Keelung, Taiwan.</title>
        <authorList>
            <person name="Shieh W.Y."/>
        </authorList>
    </citation>
    <scope>NUCLEOTIDE SEQUENCE [LARGE SCALE GENOMIC DNA]</scope>
    <source>
        <strain evidence="13 14">GTF-13</strain>
    </source>
</reference>
<keyword evidence="3" id="KW-0285">Flavoprotein</keyword>
<keyword evidence="9" id="KW-0411">Iron-sulfur</keyword>
<keyword evidence="8" id="KW-0408">Iron</keyword>
<evidence type="ECO:0000256" key="7">
    <source>
        <dbReference type="ARBA" id="ARBA00023002"/>
    </source>
</evidence>
<dbReference type="InterPro" id="IPR016171">
    <property type="entry name" value="Vanillyl_alc_oxidase_C-sub2"/>
</dbReference>
<protein>
    <recommendedName>
        <fullName evidence="10">D-lactate dehydrogenase (cytochrome)</fullName>
        <ecNumber evidence="10">1.1.2.4</ecNumber>
    </recommendedName>
</protein>
<evidence type="ECO:0000256" key="9">
    <source>
        <dbReference type="ARBA" id="ARBA00023014"/>
    </source>
</evidence>
<dbReference type="Pfam" id="PF01565">
    <property type="entry name" value="FAD_binding_4"/>
    <property type="match status" value="1"/>
</dbReference>
<evidence type="ECO:0000259" key="12">
    <source>
        <dbReference type="PROSITE" id="PS51387"/>
    </source>
</evidence>
<dbReference type="Gene3D" id="1.10.1060.10">
    <property type="entry name" value="Alpha-helical ferredoxin"/>
    <property type="match status" value="1"/>
</dbReference>
<evidence type="ECO:0000313" key="13">
    <source>
        <dbReference type="EMBL" id="RRJ83202.1"/>
    </source>
</evidence>
<dbReference type="InterPro" id="IPR004113">
    <property type="entry name" value="FAD-bd_oxidored_4_C"/>
</dbReference>
<evidence type="ECO:0000256" key="10">
    <source>
        <dbReference type="ARBA" id="ARBA00038897"/>
    </source>
</evidence>
<dbReference type="PROSITE" id="PS51379">
    <property type="entry name" value="4FE4S_FER_2"/>
    <property type="match status" value="1"/>
</dbReference>
<dbReference type="Gene3D" id="1.10.45.10">
    <property type="entry name" value="Vanillyl-alcohol Oxidase, Chain A, domain 4"/>
    <property type="match status" value="1"/>
</dbReference>
<dbReference type="EC" id="1.1.2.4" evidence="10"/>
<dbReference type="Gene3D" id="3.30.70.2740">
    <property type="match status" value="1"/>
</dbReference>
<evidence type="ECO:0000256" key="2">
    <source>
        <dbReference type="ARBA" id="ARBA00008000"/>
    </source>
</evidence>
<evidence type="ECO:0000256" key="5">
    <source>
        <dbReference type="ARBA" id="ARBA00022827"/>
    </source>
</evidence>
<comment type="caution">
    <text evidence="13">The sequence shown here is derived from an EMBL/GenBank/DDBJ whole genome shotgun (WGS) entry which is preliminary data.</text>
</comment>
<dbReference type="Gene3D" id="3.30.43.10">
    <property type="entry name" value="Uridine Diphospho-n-acetylenolpyruvylglucosamine Reductase, domain 2"/>
    <property type="match status" value="1"/>
</dbReference>
<dbReference type="Pfam" id="PF13183">
    <property type="entry name" value="Fer4_8"/>
    <property type="match status" value="1"/>
</dbReference>
<dbReference type="Gene3D" id="3.30.70.2190">
    <property type="match status" value="1"/>
</dbReference>
<dbReference type="GO" id="GO:1903457">
    <property type="term" value="P:lactate catabolic process"/>
    <property type="evidence" value="ECO:0007669"/>
    <property type="project" value="TreeGrafter"/>
</dbReference>
<gene>
    <name evidence="13" type="ORF">D0544_15320</name>
</gene>
<keyword evidence="5" id="KW-0274">FAD</keyword>
<feature type="domain" description="4Fe-4S ferredoxin-type" evidence="11">
    <location>
        <begin position="534"/>
        <end position="565"/>
    </location>
</feature>
<dbReference type="InterPro" id="IPR006094">
    <property type="entry name" value="Oxid_FAD_bind_N"/>
</dbReference>
<dbReference type="InterPro" id="IPR016169">
    <property type="entry name" value="FAD-bd_PCMH_sub2"/>
</dbReference>
<dbReference type="Proteomes" id="UP000280792">
    <property type="component" value="Unassembled WGS sequence"/>
</dbReference>
<keyword evidence="4" id="KW-0479">Metal-binding</keyword>
<comment type="similarity">
    <text evidence="2">Belongs to the FAD-binding oxidoreductase/transferase type 4 family.</text>
</comment>
<dbReference type="PROSITE" id="PS51387">
    <property type="entry name" value="FAD_PCMH"/>
    <property type="match status" value="1"/>
</dbReference>
<dbReference type="PANTHER" id="PTHR11748:SF111">
    <property type="entry name" value="D-LACTATE DEHYDROGENASE, MITOCHONDRIAL-RELATED"/>
    <property type="match status" value="1"/>
</dbReference>
<dbReference type="InterPro" id="IPR017896">
    <property type="entry name" value="4Fe4S_Fe-S-bd"/>
</dbReference>
<evidence type="ECO:0000256" key="8">
    <source>
        <dbReference type="ARBA" id="ARBA00023004"/>
    </source>
</evidence>
<sequence>MHDSLPAAYQGFYHDVSQTIEPARLITDPLRTLAFGTDASFYRLIPRIVVEAESEAEIQLLLEQAHRYQLPVTFRAAGTSLSGQAISDSILIRLGRGWQNHRIEQEGHLIHLQPGVIGAQANAWLAPFGRKIGPDPASINSCKIGGIAANNASGMCCGTAHNSYHTLAGMRLILADGTLLDSRSELGRDAFRQQQGPLLAALAQLARETAAQPELAERIRHKYRLKNTTGYSLNALLDFDDPIDILQHLMIGSEGTLGCITEVSYHTVPEPAHKASSLVLFPTVEVACQAVAAVKATPVSAVELMDRRALASVEDKPGMPPFIAQLGAEAAALLIEAGAETAALLQEQIEAITQALSPFEQLPSIAFTSDPEQYAQLWAIRKGLFPAVGAVRETGTTVIIEDVAFPVEHLAEGVRKLEALFVKYHYNEAIIFGHALEGNLHFVFTQDFSTSEEVSRYSGFMDEVAQLVAVEYGGSLKAEHGTGRNMAPYVELEWGSDAYRLMQRLKQLLDPAGLLNPGVIINDNPHAHLEDLKQLPAANELIDKCIECGFCEAVCPSAQLSITPRQRIVLWREIQHLQREGSDPQRLAQLQKDYQYFGIDSCAVDGLCSLRCPVGINTGELTLQLRQQRNQKHEGKAQWLADHFAGASRVTRTTLKVADTTHGLLGSQLMGKITGAARKLSGGAVQQWTPSMPTAAPALSRQPEYNRGLGNDAPRVVYLPSCASQVMGPARGESDSTPLTQKTIALLNKAGFYVVIPEQLSSLCCGQPFASKGMPAQANQKLDEWQQAMLKASDNGAYPIYCDTSPCVLRAKNGALDPRLQLFEPLAFIDQYLLPRLQIDPVDETIAVHITCSTQRLGHSALLTGLVKRCARRVFVPEEITCCGFAGDKGFSLPELNAAALGSLRQQLPGDCREGVSTSRTCEIGLSHHSGIPYHSVVYLLDRVSRPLAAEPSR</sequence>
<dbReference type="PROSITE" id="PS00198">
    <property type="entry name" value="4FE4S_FER_1"/>
    <property type="match status" value="1"/>
</dbReference>
<dbReference type="InterPro" id="IPR016164">
    <property type="entry name" value="FAD-linked_Oxase-like_C"/>
</dbReference>
<dbReference type="InterPro" id="IPR017900">
    <property type="entry name" value="4Fe4S_Fe_S_CS"/>
</dbReference>
<dbReference type="EMBL" id="QWEZ01000002">
    <property type="protein sequence ID" value="RRJ83202.1"/>
    <property type="molecule type" value="Genomic_DNA"/>
</dbReference>
<dbReference type="Pfam" id="PF02913">
    <property type="entry name" value="FAD-oxidase_C"/>
    <property type="match status" value="1"/>
</dbReference>
<dbReference type="GO" id="GO:0071949">
    <property type="term" value="F:FAD binding"/>
    <property type="evidence" value="ECO:0007669"/>
    <property type="project" value="InterPro"/>
</dbReference>
<dbReference type="InterPro" id="IPR016167">
    <property type="entry name" value="FAD-bd_PCMH_sub1"/>
</dbReference>
<comment type="cofactor">
    <cofactor evidence="1">
        <name>FAD</name>
        <dbReference type="ChEBI" id="CHEBI:57692"/>
    </cofactor>
</comment>
<dbReference type="InterPro" id="IPR016166">
    <property type="entry name" value="FAD-bd_PCMH"/>
</dbReference>
<keyword evidence="7" id="KW-0560">Oxidoreductase</keyword>
<reference evidence="13 14" key="1">
    <citation type="submission" date="2018-08" db="EMBL/GenBank/DDBJ databases">
        <authorList>
            <person name="Khan S.A."/>
        </authorList>
    </citation>
    <scope>NUCLEOTIDE SEQUENCE [LARGE SCALE GENOMIC DNA]</scope>
    <source>
        <strain evidence="13 14">GTF-13</strain>
    </source>
</reference>
<evidence type="ECO:0000259" key="11">
    <source>
        <dbReference type="PROSITE" id="PS51379"/>
    </source>
</evidence>
<proteinExistence type="inferred from homology"/>
<dbReference type="SUPFAM" id="SSF55103">
    <property type="entry name" value="FAD-linked oxidases, C-terminal domain"/>
    <property type="match status" value="1"/>
</dbReference>
<feature type="domain" description="FAD-binding PCMH-type" evidence="12">
    <location>
        <begin position="42"/>
        <end position="270"/>
    </location>
</feature>
<evidence type="ECO:0000256" key="3">
    <source>
        <dbReference type="ARBA" id="ARBA00022630"/>
    </source>
</evidence>
<keyword evidence="6" id="KW-0809">Transit peptide</keyword>
<dbReference type="GO" id="GO:0046872">
    <property type="term" value="F:metal ion binding"/>
    <property type="evidence" value="ECO:0007669"/>
    <property type="project" value="UniProtKB-KW"/>
</dbReference>
<dbReference type="GO" id="GO:0051536">
    <property type="term" value="F:iron-sulfur cluster binding"/>
    <property type="evidence" value="ECO:0007669"/>
    <property type="project" value="UniProtKB-KW"/>
</dbReference>
<dbReference type="InterPro" id="IPR009051">
    <property type="entry name" value="Helical_ferredxn"/>
</dbReference>
<dbReference type="FunFam" id="1.10.45.10:FF:000001">
    <property type="entry name" value="D-lactate dehydrogenase mitochondrial"/>
    <property type="match status" value="1"/>
</dbReference>
<evidence type="ECO:0000256" key="6">
    <source>
        <dbReference type="ARBA" id="ARBA00022946"/>
    </source>
</evidence>
<dbReference type="GO" id="GO:0008720">
    <property type="term" value="F:D-lactate dehydrogenase (NAD+) activity"/>
    <property type="evidence" value="ECO:0007669"/>
    <property type="project" value="TreeGrafter"/>
</dbReference>
<dbReference type="SUPFAM" id="SSF46548">
    <property type="entry name" value="alpha-helical ferredoxin"/>
    <property type="match status" value="1"/>
</dbReference>
<keyword evidence="14" id="KW-1185">Reference proteome</keyword>
<evidence type="ECO:0000313" key="14">
    <source>
        <dbReference type="Proteomes" id="UP000280792"/>
    </source>
</evidence>
<name>A0A3P3VKE3_9GAMM</name>
<dbReference type="PANTHER" id="PTHR11748">
    <property type="entry name" value="D-LACTATE DEHYDROGENASE"/>
    <property type="match status" value="1"/>
</dbReference>
<organism evidence="13 14">
    <name type="scientific">Aestuariirhabdus litorea</name>
    <dbReference type="NCBI Taxonomy" id="2528527"/>
    <lineage>
        <taxon>Bacteria</taxon>
        <taxon>Pseudomonadati</taxon>
        <taxon>Pseudomonadota</taxon>
        <taxon>Gammaproteobacteria</taxon>
        <taxon>Oceanospirillales</taxon>
        <taxon>Aestuariirhabdaceae</taxon>
        <taxon>Aestuariirhabdus</taxon>
    </lineage>
</organism>
<accession>A0A3P3VKE3</accession>
<dbReference type="Gene3D" id="3.30.465.10">
    <property type="match status" value="1"/>
</dbReference>